<accession>A0AAE0A930</accession>
<evidence type="ECO:0000313" key="4">
    <source>
        <dbReference type="EMBL" id="KAK3206286.1"/>
    </source>
</evidence>
<dbReference type="EMBL" id="JANJYJ010000006">
    <property type="protein sequence ID" value="KAK3206286.1"/>
    <property type="molecule type" value="Genomic_DNA"/>
</dbReference>
<keyword evidence="2" id="KW-0067">ATP-binding</keyword>
<evidence type="ECO:0000256" key="1">
    <source>
        <dbReference type="ARBA" id="ARBA00022741"/>
    </source>
</evidence>
<name>A0AAE0A930_9ROSI</name>
<dbReference type="InterPro" id="IPR050528">
    <property type="entry name" value="L-type_Lectin-RKs"/>
</dbReference>
<evidence type="ECO:0000259" key="3">
    <source>
        <dbReference type="PROSITE" id="PS50011"/>
    </source>
</evidence>
<keyword evidence="1" id="KW-0547">Nucleotide-binding</keyword>
<dbReference type="GO" id="GO:0004672">
    <property type="term" value="F:protein kinase activity"/>
    <property type="evidence" value="ECO:0007669"/>
    <property type="project" value="InterPro"/>
</dbReference>
<evidence type="ECO:0000313" key="5">
    <source>
        <dbReference type="Proteomes" id="UP001281410"/>
    </source>
</evidence>
<sequence length="180" mass="20054">MDLNGKLGYFGLARLHDHGSNPQTTKLVGTIGYMAQKLPITGMASTSTYVYAFRVLMLEVACGKRPTEKQRFVIDCWRRGAILDASDPRLEGIYADDQMKLVLKLGMFCLHSNPTDRPIMRQVMQYLEGDAKLPDIPFDNVIDFFSATGQSSDLVLFTSFLSSSSTQIMSIIDSIDVEGR</sequence>
<comment type="caution">
    <text evidence="4">The sequence shown here is derived from an EMBL/GenBank/DDBJ whole genome shotgun (WGS) entry which is preliminary data.</text>
</comment>
<dbReference type="InterPro" id="IPR011009">
    <property type="entry name" value="Kinase-like_dom_sf"/>
</dbReference>
<organism evidence="4 5">
    <name type="scientific">Dipteronia sinensis</name>
    <dbReference type="NCBI Taxonomy" id="43782"/>
    <lineage>
        <taxon>Eukaryota</taxon>
        <taxon>Viridiplantae</taxon>
        <taxon>Streptophyta</taxon>
        <taxon>Embryophyta</taxon>
        <taxon>Tracheophyta</taxon>
        <taxon>Spermatophyta</taxon>
        <taxon>Magnoliopsida</taxon>
        <taxon>eudicotyledons</taxon>
        <taxon>Gunneridae</taxon>
        <taxon>Pentapetalae</taxon>
        <taxon>rosids</taxon>
        <taxon>malvids</taxon>
        <taxon>Sapindales</taxon>
        <taxon>Sapindaceae</taxon>
        <taxon>Hippocastanoideae</taxon>
        <taxon>Acereae</taxon>
        <taxon>Dipteronia</taxon>
    </lineage>
</organism>
<reference evidence="4" key="1">
    <citation type="journal article" date="2023" name="Plant J.">
        <title>Genome sequences and population genomics provide insights into the demographic history, inbreeding, and mutation load of two 'living fossil' tree species of Dipteronia.</title>
        <authorList>
            <person name="Feng Y."/>
            <person name="Comes H.P."/>
            <person name="Chen J."/>
            <person name="Zhu S."/>
            <person name="Lu R."/>
            <person name="Zhang X."/>
            <person name="Li P."/>
            <person name="Qiu J."/>
            <person name="Olsen K.M."/>
            <person name="Qiu Y."/>
        </authorList>
    </citation>
    <scope>NUCLEOTIDE SEQUENCE</scope>
    <source>
        <strain evidence="4">NBL</strain>
    </source>
</reference>
<protein>
    <recommendedName>
        <fullName evidence="3">Protein kinase domain-containing protein</fullName>
    </recommendedName>
</protein>
<evidence type="ECO:0000256" key="2">
    <source>
        <dbReference type="ARBA" id="ARBA00022840"/>
    </source>
</evidence>
<gene>
    <name evidence="4" type="ORF">Dsin_020332</name>
</gene>
<dbReference type="AlphaFoldDB" id="A0AAE0A930"/>
<dbReference type="GO" id="GO:0005524">
    <property type="term" value="F:ATP binding"/>
    <property type="evidence" value="ECO:0007669"/>
    <property type="project" value="UniProtKB-KW"/>
</dbReference>
<keyword evidence="5" id="KW-1185">Reference proteome</keyword>
<dbReference type="Gene3D" id="1.10.510.10">
    <property type="entry name" value="Transferase(Phosphotransferase) domain 1"/>
    <property type="match status" value="1"/>
</dbReference>
<dbReference type="InterPro" id="IPR000719">
    <property type="entry name" value="Prot_kinase_dom"/>
</dbReference>
<dbReference type="PANTHER" id="PTHR27007">
    <property type="match status" value="1"/>
</dbReference>
<dbReference type="PROSITE" id="PS50011">
    <property type="entry name" value="PROTEIN_KINASE_DOM"/>
    <property type="match status" value="1"/>
</dbReference>
<dbReference type="Proteomes" id="UP001281410">
    <property type="component" value="Unassembled WGS sequence"/>
</dbReference>
<feature type="domain" description="Protein kinase" evidence="3">
    <location>
        <begin position="1"/>
        <end position="133"/>
    </location>
</feature>
<dbReference type="SUPFAM" id="SSF56112">
    <property type="entry name" value="Protein kinase-like (PK-like)"/>
    <property type="match status" value="1"/>
</dbReference>
<proteinExistence type="predicted"/>